<keyword evidence="3" id="KW-0812">Transmembrane</keyword>
<feature type="domain" description="Multidrug resistance protein MdtA-like barrel-sandwich hybrid" evidence="4">
    <location>
        <begin position="66"/>
        <end position="251"/>
    </location>
</feature>
<evidence type="ECO:0000313" key="7">
    <source>
        <dbReference type="Proteomes" id="UP000007041"/>
    </source>
</evidence>
<dbReference type="InterPro" id="IPR058625">
    <property type="entry name" value="MdtA-like_BSH"/>
</dbReference>
<organism evidence="6 7">
    <name type="scientific">Acetoanaerobium sticklandii (strain ATCC 12662 / DSM 519 / JCM 1433 / CCUG 9281 / NCIMB 10654 / HF)</name>
    <name type="common">Clostridium sticklandii</name>
    <dbReference type="NCBI Taxonomy" id="499177"/>
    <lineage>
        <taxon>Bacteria</taxon>
        <taxon>Bacillati</taxon>
        <taxon>Bacillota</taxon>
        <taxon>Clostridia</taxon>
        <taxon>Peptostreptococcales</taxon>
        <taxon>Filifactoraceae</taxon>
        <taxon>Acetoanaerobium</taxon>
    </lineage>
</organism>
<feature type="transmembrane region" description="Helical" evidence="3">
    <location>
        <begin position="5"/>
        <end position="21"/>
    </location>
</feature>
<keyword evidence="7" id="KW-1185">Reference proteome</keyword>
<dbReference type="GO" id="GO:0015562">
    <property type="term" value="F:efflux transmembrane transporter activity"/>
    <property type="evidence" value="ECO:0007669"/>
    <property type="project" value="TreeGrafter"/>
</dbReference>
<dbReference type="Gene3D" id="1.10.287.470">
    <property type="entry name" value="Helix hairpin bin"/>
    <property type="match status" value="1"/>
</dbReference>
<dbReference type="InterPro" id="IPR058637">
    <property type="entry name" value="YknX-like_C"/>
</dbReference>
<evidence type="ECO:0000256" key="3">
    <source>
        <dbReference type="SAM" id="Phobius"/>
    </source>
</evidence>
<keyword evidence="3" id="KW-1133">Transmembrane helix</keyword>
<evidence type="ECO:0000256" key="1">
    <source>
        <dbReference type="ARBA" id="ARBA00009477"/>
    </source>
</evidence>
<accession>E3PWN1</accession>
<keyword evidence="2" id="KW-0175">Coiled coil</keyword>
<dbReference type="Pfam" id="PF25917">
    <property type="entry name" value="BSH_RND"/>
    <property type="match status" value="1"/>
</dbReference>
<dbReference type="NCBIfam" id="TIGR01730">
    <property type="entry name" value="RND_mfp"/>
    <property type="match status" value="1"/>
</dbReference>
<protein>
    <submittedName>
        <fullName evidence="6">Uncharacterized protein</fullName>
    </submittedName>
</protein>
<feature type="coiled-coil region" evidence="2">
    <location>
        <begin position="189"/>
        <end position="230"/>
    </location>
</feature>
<gene>
    <name evidence="6" type="ordered locus">CLOST_0720</name>
</gene>
<dbReference type="BioCyc" id="CSTI499177:GJE9-764-MONOMER"/>
<evidence type="ECO:0000259" key="5">
    <source>
        <dbReference type="Pfam" id="PF25989"/>
    </source>
</evidence>
<dbReference type="eggNOG" id="COG0845">
    <property type="taxonomic scope" value="Bacteria"/>
</dbReference>
<reference evidence="7" key="1">
    <citation type="journal article" date="2010" name="BMC Genomics">
        <title>Clostridium sticklandii, a specialist in amino acid degradation:revisiting its metabolism through its genome sequence.</title>
        <authorList>
            <person name="Fonknechten N."/>
            <person name="Chaussonnerie S."/>
            <person name="Tricot S."/>
            <person name="Lajus A."/>
            <person name="Andreesen J.R."/>
            <person name="Perchat N."/>
            <person name="Pelletier E."/>
            <person name="Gouyvenoux M."/>
            <person name="Barbe V."/>
            <person name="Salanoubat M."/>
            <person name="Le Paslier D."/>
            <person name="Weissenbach J."/>
            <person name="Cohen G.N."/>
            <person name="Kreimeyer A."/>
        </authorList>
    </citation>
    <scope>NUCLEOTIDE SEQUENCE [LARGE SCALE GENOMIC DNA]</scope>
    <source>
        <strain evidence="7">ATCC 12662 / DSM 519 / JCM 1433 / CCUG 9281 / NCIMB 10654 / HF</strain>
    </source>
</reference>
<dbReference type="GO" id="GO:1990281">
    <property type="term" value="C:efflux pump complex"/>
    <property type="evidence" value="ECO:0007669"/>
    <property type="project" value="TreeGrafter"/>
</dbReference>
<keyword evidence="3" id="KW-0472">Membrane</keyword>
<feature type="domain" description="YknX-like C-terminal permuted SH3-like" evidence="5">
    <location>
        <begin position="351"/>
        <end position="412"/>
    </location>
</feature>
<dbReference type="Pfam" id="PF25989">
    <property type="entry name" value="YknX_C"/>
    <property type="match status" value="1"/>
</dbReference>
<dbReference type="HOGENOM" id="CLU_018816_1_2_9"/>
<dbReference type="Gene3D" id="2.40.420.20">
    <property type="match status" value="1"/>
</dbReference>
<sequence length="420" mass="47233">MKKKIIFFIVILISILIIIMIKNNQSLKKETSNSLDLGVPIQVENVEFGNLTKSIHYTGLMESKSTVNISSKITAEIKDIYVNEGDRVEQGTLMAKLDDSKLIANKKTLESKLKTLQINSSYLSQEVSDYYTSSSAIYSLEKLESEITYLNDQKMKMKALLDAGAIPKNTYDELEQKSLSMDIQKNELKSTIDNNYESLENQKNMLNSQIEELKTMIDEIDMTIKDTEIRAPLSGNIRVINYEKGDLAIGTKPFVTIDDRNEMKVLVSVSEKDLSNIKENGKVKLGIIGRGLNLDAQITKISSYMNSKTKMTDVEININQEEILDELIIGSTVDVEFVIEESENSPLISKESLVKQTDATYVYTVKDGLVTKKQVEIGIEVKDKVAILNGIETGEKIAIKNLKNLYDGAKVYIYQGEDKE</sequence>
<evidence type="ECO:0000259" key="4">
    <source>
        <dbReference type="Pfam" id="PF25917"/>
    </source>
</evidence>
<evidence type="ECO:0000313" key="6">
    <source>
        <dbReference type="EMBL" id="CBH20846.1"/>
    </source>
</evidence>
<dbReference type="InterPro" id="IPR006143">
    <property type="entry name" value="RND_pump_MFP"/>
</dbReference>
<evidence type="ECO:0000256" key="2">
    <source>
        <dbReference type="SAM" id="Coils"/>
    </source>
</evidence>
<dbReference type="SUPFAM" id="SSF111369">
    <property type="entry name" value="HlyD-like secretion proteins"/>
    <property type="match status" value="1"/>
</dbReference>
<dbReference type="PANTHER" id="PTHR30469">
    <property type="entry name" value="MULTIDRUG RESISTANCE PROTEIN MDTA"/>
    <property type="match status" value="1"/>
</dbReference>
<dbReference type="EMBL" id="FP565809">
    <property type="protein sequence ID" value="CBH20846.1"/>
    <property type="molecule type" value="Genomic_DNA"/>
</dbReference>
<proteinExistence type="inferred from homology"/>
<name>E3PWN1_ACESD</name>
<dbReference type="AlphaFoldDB" id="E3PWN1"/>
<dbReference type="STRING" id="1511.CLOST_0720"/>
<dbReference type="Gene3D" id="2.40.50.100">
    <property type="match status" value="1"/>
</dbReference>
<dbReference type="Gene3D" id="2.40.30.170">
    <property type="match status" value="1"/>
</dbReference>
<comment type="similarity">
    <text evidence="1">Belongs to the membrane fusion protein (MFP) (TC 8.A.1) family.</text>
</comment>
<dbReference type="Proteomes" id="UP000007041">
    <property type="component" value="Chromosome"/>
</dbReference>
<dbReference type="KEGG" id="cst:CLOST_0720"/>